<reference evidence="2 3" key="1">
    <citation type="submission" date="2017-02" db="EMBL/GenBank/DDBJ databases">
        <title>Pseudoalteromonas ulvae TC14 Genome.</title>
        <authorList>
            <person name="Molmeret M."/>
        </authorList>
    </citation>
    <scope>NUCLEOTIDE SEQUENCE [LARGE SCALE GENOMIC DNA]</scope>
    <source>
        <strain evidence="2">TC14</strain>
    </source>
</reference>
<dbReference type="GO" id="GO:0003677">
    <property type="term" value="F:DNA binding"/>
    <property type="evidence" value="ECO:0007669"/>
    <property type="project" value="InterPro"/>
</dbReference>
<dbReference type="CDD" id="cd00093">
    <property type="entry name" value="HTH_XRE"/>
    <property type="match status" value="1"/>
</dbReference>
<proteinExistence type="predicted"/>
<feature type="domain" description="HTH cro/C1-type" evidence="1">
    <location>
        <begin position="11"/>
        <end position="64"/>
    </location>
</feature>
<sequence length="247" mass="29115">MSQIKHVNQTLKRLLKQHQLTYKDVAQALNMSEANIKRIFATQSFTLERLEEICQLIHINLSDLFLLAEKHTEQLTQLTLEQEQELIDDPKLFLVAVCVRDGWQFDEIIRQYQISQHECIQLLAKLDKLKMIDLLPNNHYKLRIAQDFRWIPSGPLAKFMEREVISTFMADKFDQPNCFRFYLRGSYSSSSLAIIERKLNQLTKEVALLNQEDAQLPLAKRQHVGLLMAMRPWQISFFEQLKRTQPD</sequence>
<keyword evidence="3" id="KW-1185">Reference proteome</keyword>
<dbReference type="SMART" id="SM00530">
    <property type="entry name" value="HTH_XRE"/>
    <property type="match status" value="1"/>
</dbReference>
<dbReference type="Gene3D" id="1.10.260.40">
    <property type="entry name" value="lambda repressor-like DNA-binding domains"/>
    <property type="match status" value="1"/>
</dbReference>
<dbReference type="PROSITE" id="PS50943">
    <property type="entry name" value="HTH_CROC1"/>
    <property type="match status" value="1"/>
</dbReference>
<dbReference type="OrthoDB" id="5298444at2"/>
<dbReference type="Proteomes" id="UP000194841">
    <property type="component" value="Unassembled WGS sequence"/>
</dbReference>
<accession>A0A244CNN4</accession>
<name>A0A244CNN4_PSEDV</name>
<protein>
    <submittedName>
        <fullName evidence="2">XRE family transcriptional regulator</fullName>
    </submittedName>
</protein>
<dbReference type="AlphaFoldDB" id="A0A244CNN4"/>
<organism evidence="2 3">
    <name type="scientific">Pseudoalteromonas ulvae</name>
    <dbReference type="NCBI Taxonomy" id="107327"/>
    <lineage>
        <taxon>Bacteria</taxon>
        <taxon>Pseudomonadati</taxon>
        <taxon>Pseudomonadota</taxon>
        <taxon>Gammaproteobacteria</taxon>
        <taxon>Alteromonadales</taxon>
        <taxon>Pseudoalteromonadaceae</taxon>
        <taxon>Pseudoalteromonas</taxon>
    </lineage>
</organism>
<comment type="caution">
    <text evidence="2">The sequence shown here is derived from an EMBL/GenBank/DDBJ whole genome shotgun (WGS) entry which is preliminary data.</text>
</comment>
<evidence type="ECO:0000313" key="3">
    <source>
        <dbReference type="Proteomes" id="UP000194841"/>
    </source>
</evidence>
<dbReference type="RefSeq" id="WP_086744703.1">
    <property type="nucleotide sequence ID" value="NZ_MWPV01000004.1"/>
</dbReference>
<dbReference type="InterPro" id="IPR010982">
    <property type="entry name" value="Lambda_DNA-bd_dom_sf"/>
</dbReference>
<dbReference type="InterPro" id="IPR001387">
    <property type="entry name" value="Cro/C1-type_HTH"/>
</dbReference>
<dbReference type="EMBL" id="MWPV01000004">
    <property type="protein sequence ID" value="OUL57241.1"/>
    <property type="molecule type" value="Genomic_DNA"/>
</dbReference>
<evidence type="ECO:0000259" key="1">
    <source>
        <dbReference type="PROSITE" id="PS50943"/>
    </source>
</evidence>
<dbReference type="Pfam" id="PF13443">
    <property type="entry name" value="HTH_26"/>
    <property type="match status" value="1"/>
</dbReference>
<dbReference type="SUPFAM" id="SSF47413">
    <property type="entry name" value="lambda repressor-like DNA-binding domains"/>
    <property type="match status" value="1"/>
</dbReference>
<gene>
    <name evidence="2" type="ORF">B1199_13810</name>
</gene>
<evidence type="ECO:0000313" key="2">
    <source>
        <dbReference type="EMBL" id="OUL57241.1"/>
    </source>
</evidence>